<dbReference type="HOGENOM" id="CLU_009683_3_0_1"/>
<dbReference type="AlphaFoldDB" id="H8ZFL8"/>
<organism evidence="1">
    <name type="scientific">Nematocida ausubeli (strain ATCC PRA-371 / ERTm2)</name>
    <name type="common">Nematode killer fungus</name>
    <dbReference type="NCBI Taxonomy" id="1913371"/>
    <lineage>
        <taxon>Eukaryota</taxon>
        <taxon>Fungi</taxon>
        <taxon>Fungi incertae sedis</taxon>
        <taxon>Microsporidia</taxon>
        <taxon>Nematocida</taxon>
    </lineage>
</organism>
<dbReference type="EMBL" id="JH604640">
    <property type="protein sequence ID" value="EHY64579.1"/>
    <property type="molecule type" value="Genomic_DNA"/>
</dbReference>
<name>H8ZFL8_NEMA1</name>
<reference evidence="1" key="1">
    <citation type="submission" date="2011-03" db="EMBL/GenBank/DDBJ databases">
        <title>The Genome Sequence of Nematocida sp1 strain ERTm2.</title>
        <authorList>
            <consortium name="The Broad Institute Genome Sequencing Platform"/>
            <consortium name="The Broad Institute Genome Sequencing Center for Infectious Disease"/>
            <person name="Cuomo C."/>
            <person name="Troemel E."/>
            <person name="Young S.K."/>
            <person name="Zeng Q."/>
            <person name="Gargeya S."/>
            <person name="Fitzgerald M."/>
            <person name="Haas B."/>
            <person name="Abouelleil A."/>
            <person name="Alvarado L."/>
            <person name="Arachchi H.M."/>
            <person name="Berlin A."/>
            <person name="Brown A."/>
            <person name="Chapman S.B."/>
            <person name="Chen Z."/>
            <person name="Dunbar C."/>
            <person name="Freedman E."/>
            <person name="Gearin G."/>
            <person name="Gellesch M."/>
            <person name="Goldberg J."/>
            <person name="Griggs A."/>
            <person name="Gujja S."/>
            <person name="Heilman E.R."/>
            <person name="Heiman D."/>
            <person name="Howarth C."/>
            <person name="Larson L."/>
            <person name="Lui A."/>
            <person name="MacDonald P.J.P."/>
            <person name="Mehta T."/>
            <person name="Montmayeur A."/>
            <person name="Murphy C."/>
            <person name="Neiman D."/>
            <person name="Pearson M."/>
            <person name="Priest M."/>
            <person name="Roberts A."/>
            <person name="Saif S."/>
            <person name="Shea T."/>
            <person name="Shenoy N."/>
            <person name="Sisk P."/>
            <person name="Stolte C."/>
            <person name="Sykes S."/>
            <person name="White J."/>
            <person name="Yandava C."/>
            <person name="Wortman J."/>
            <person name="Nusbaum C."/>
            <person name="Birren B."/>
        </authorList>
    </citation>
    <scope>NUCLEOTIDE SEQUENCE</scope>
    <source>
        <strain evidence="1">ERTm2</strain>
    </source>
</reference>
<protein>
    <submittedName>
        <fullName evidence="1">Uncharacterized protein</fullName>
    </submittedName>
</protein>
<sequence>MKIQKRQIDSLLCMGFLFLSIALCKTQMTLSNLKALEDHCINGSNEIPVRINPSGPLNLVHGYIYHYMGYIHNKRFFSPGILLEFQMEILFLKDENFPSFSFTWASSLDHPRPSSSKNITARYKYYKALLRFFPSHNKSLEIINESARWKATFCQFLQLPSVKKHSYHILASLLLMSEGIPVGLGIHLIRHKDKNTKIYLEGREPHDTIELLTLASIDGTKKFFKLELCFVKDQKCFSYYSVLDDIISAFSEKQFFSNNLTENTTADGSFMENPRFLIQSFLYAYLDMHSAKLFFQAVYDLLQTYSNIKTSCKFKLKEEFPKILNRFFVEYNRPEGFSYAGALQSSLTVQDEEVFEVSEDSCRSDGSRFSSCSEEKFNLAYKDENQLDSILGLIAWISYDLKTERYSTEKIKNAPEIIKKFFSIYKVPRVLHENECRQAWYEAITEAISNYNLNLVSTGILGCLNMVCDLLQIKKRFGLTEIITKFHKGEDEDPLVINSCIQDLLYNLTDNFDRVRIFFDDMQYNGTRDNLDIFGAVSIEFTINPKISKFQTACKKPRIFTYIFTAYKDPFVSQTMKKYFKIKNSLRGQNYLINHLCLDFIDRIIEEYRSSPVNFSSSIKSIIKKPTITEINKLFKLSRINQVNYKIDLIIFIFMQGIKKDLAPDHILIQLGINLLASTELQNWRMRCKALIVPIIYALNLKDQNSNIFNYTTDTDKSAIHTYYQEVLLSQSMQSIFNYALDEDPKVFLTCFDTFCYMTKYSPFYPRFSNLNLYICLFKYKKALYANNFIEIFKKYLPKASNELENILMDFFVIACESNPPCPKRIRISYDLIKGIPKETINSKVTKDNYKRVLYTLSRMNKKLSEKDDYLMSYFERLQDKAIQAEKKSKPTGRRTI</sequence>
<dbReference type="Proteomes" id="UP000005622">
    <property type="component" value="Unassembled WGS sequence"/>
</dbReference>
<evidence type="ECO:0000313" key="1">
    <source>
        <dbReference type="EMBL" id="EHY64579.1"/>
    </source>
</evidence>
<proteinExistence type="predicted"/>
<gene>
    <name evidence="1" type="ORF">NERG_02389</name>
</gene>
<accession>H8ZFL8</accession>